<keyword evidence="4" id="KW-0239">DNA-directed DNA polymerase</keyword>
<dbReference type="InterPro" id="IPR016195">
    <property type="entry name" value="Pol/histidinol_Pase-like"/>
</dbReference>
<dbReference type="Pfam" id="PF07733">
    <property type="entry name" value="DNA_pol3_alpha"/>
    <property type="match status" value="1"/>
</dbReference>
<protein>
    <submittedName>
        <fullName evidence="6">DNA polymerase III alpha subunit</fullName>
    </submittedName>
</protein>
<evidence type="ECO:0000256" key="3">
    <source>
        <dbReference type="ARBA" id="ARBA00022705"/>
    </source>
</evidence>
<keyword evidence="1" id="KW-0808">Transferase</keyword>
<dbReference type="InterPro" id="IPR040982">
    <property type="entry name" value="DNA_pol3_finger"/>
</dbReference>
<keyword evidence="2" id="KW-0548">Nucleotidyltransferase</keyword>
<dbReference type="SUPFAM" id="SSF47781">
    <property type="entry name" value="RuvA domain 2-like"/>
    <property type="match status" value="1"/>
</dbReference>
<evidence type="ECO:0000259" key="5">
    <source>
        <dbReference type="SMART" id="SM00481"/>
    </source>
</evidence>
<dbReference type="NCBIfam" id="TIGR00594">
    <property type="entry name" value="polc"/>
    <property type="match status" value="1"/>
</dbReference>
<keyword evidence="3" id="KW-0235">DNA replication</keyword>
<dbReference type="Pfam" id="PF17657">
    <property type="entry name" value="DNA_pol3_finger"/>
    <property type="match status" value="1"/>
</dbReference>
<reference evidence="6 7" key="1">
    <citation type="submission" date="2008-05" db="EMBL/GenBank/DDBJ databases">
        <authorList>
            <person name="Weber R.J."/>
            <person name="Jacobs-Sera D."/>
            <person name="Houtz J."/>
            <person name="Hendrix R.W."/>
            <person name="Hatfull G.H."/>
        </authorList>
    </citation>
    <scope>NUCLEOTIDE SEQUENCE [LARGE SCALE GENOMIC DNA]</scope>
</reference>
<dbReference type="SUPFAM" id="SSF89550">
    <property type="entry name" value="PHP domain-like"/>
    <property type="match status" value="1"/>
</dbReference>
<dbReference type="Proteomes" id="UP000000621">
    <property type="component" value="Segment"/>
</dbReference>
<sequence length="1104" mass="124150">MEFVSFHTHSTFSYGDGFGSVEAHVQRVAALGMSAVALSEHGNVSSHVQLERECNKAGIKPIFGIEAYFGPVSEEKRTQSKTHLTIFAMDEEGYRNLNRLVTQSWLDFYQYPTVSWENLRKHSAGLAVFSGCADSLASCTLLGGKFLGPRRDPELDSSKRQKAVHRVLARFTDVFEDRFFLETQRFPGLPRTRAINAEFARIARDTGIPLIATADVHYPFPHQNIMQTALHAAHRGGSVATVDAEWEYDILLTYPESDEEIIKDLVGTGLSEDEAKQAVANTAELAKRCNVELPKAKPIRFPGVKIDKAMLCGPKAPSEGDKEEVRKFATQLYMMNEIKKGWKYRCKQRPEIAKRAKEYSRRISYEMSVISEKDFMDYFLVNSDLVSYTKDQGKGVGPARGSAAGSLVCYLLRITEIDPLYPVFNKMIFERFIDKTREDMPDIDLDFDPEARPVIVQRAVDLYGQDHVANVGNHMGYRGVSAMNAMAKAHALPQNTFKAIKDRIQDRTETDERVDDTILDVLESYGDNPDVAKVVEAHPNPVKLATWLEGNKRGLGVHAAGFVIGSEPIPDTCAIYSRESGSGRKRKTVTVIPYDKRDAEYLGLLKNDFLGLLTIGVIRRAAEMVGMTMEDMYTLLPPEGDLRDYDHSRPVIEGFLNDDLVGIFQFEGGTTRGVLRDVVPTEFRHLADINALSRPGPKYGGQTERYIAVKAGEEELESIHPLFDQHVEWTYGQIVYQEQIMFILRDLAGFPIEKVLKVRKIIGKKLGEHQFAALWEDFKNGCATNGVDENTARRVWGGITSAAGYAFNTSHSYSYSWIAWQSMWLKVHYPAAFFASSLSFNGDGKEDKPRRTALIQDAIAHEIKVLPIDPSRSGENWDIERQMPGVDAGAIRPGFIQIPKVGEATASDIVAWRDDLDQQHNKAYGLIKWDDLRAVKGVGPSTVAKMMMFAESPDPFEINRVHDQLAAFRKQMESGAFDNSPLPSIEEFYMSDELPDDDHCAWVGFVQTKIFRDEIEQIRSKTGKSVEEIKAELSDAELTKKVVMFAFDENGEVALRINRWRLPKLAPAVEAIKEDFHLVVGWGKVYESKSRSMQVKALWLLDPD</sequence>
<gene>
    <name evidence="6" type="ORF">PREDATOR_76</name>
</gene>
<dbReference type="Pfam" id="PF02811">
    <property type="entry name" value="PHP"/>
    <property type="match status" value="1"/>
</dbReference>
<organism evidence="6 7">
    <name type="scientific">Mycobacterium phage Predator</name>
    <dbReference type="NCBI Taxonomy" id="543153"/>
    <lineage>
        <taxon>Viruses</taxon>
        <taxon>Duplodnaviria</taxon>
        <taxon>Heunggongvirae</taxon>
        <taxon>Uroviricota</taxon>
        <taxon>Caudoviricetes</taxon>
        <taxon>Predatorvirus</taxon>
        <taxon>Predatorvirus predator</taxon>
    </lineage>
</organism>
<dbReference type="KEGG" id="vg:6450104"/>
<dbReference type="Gene3D" id="1.10.150.870">
    <property type="match status" value="1"/>
</dbReference>
<proteinExistence type="predicted"/>
<dbReference type="PANTHER" id="PTHR32294">
    <property type="entry name" value="DNA POLYMERASE III SUBUNIT ALPHA"/>
    <property type="match status" value="1"/>
</dbReference>
<feature type="domain" description="Polymerase/histidinol phosphatase N-terminal" evidence="5">
    <location>
        <begin position="4"/>
        <end position="71"/>
    </location>
</feature>
<evidence type="ECO:0000313" key="6">
    <source>
        <dbReference type="EMBL" id="ACF05173.1"/>
    </source>
</evidence>
<dbReference type="InterPro" id="IPR003141">
    <property type="entry name" value="Pol/His_phosphatase_N"/>
</dbReference>
<name>B3VMA3_9CAUD</name>
<evidence type="ECO:0000313" key="7">
    <source>
        <dbReference type="Proteomes" id="UP000000621"/>
    </source>
</evidence>
<dbReference type="InterPro" id="IPR004805">
    <property type="entry name" value="DnaE2/DnaE/PolC"/>
</dbReference>
<dbReference type="GO" id="GO:0006260">
    <property type="term" value="P:DNA replication"/>
    <property type="evidence" value="ECO:0007669"/>
    <property type="project" value="UniProtKB-KW"/>
</dbReference>
<evidence type="ECO:0000256" key="1">
    <source>
        <dbReference type="ARBA" id="ARBA00022679"/>
    </source>
</evidence>
<dbReference type="EMBL" id="EU770222">
    <property type="protein sequence ID" value="ACF05173.1"/>
    <property type="molecule type" value="Genomic_DNA"/>
</dbReference>
<keyword evidence="7" id="KW-1185">Reference proteome</keyword>
<dbReference type="SMART" id="SM00481">
    <property type="entry name" value="POLIIIAc"/>
    <property type="match status" value="1"/>
</dbReference>
<dbReference type="GO" id="GO:0008408">
    <property type="term" value="F:3'-5' exonuclease activity"/>
    <property type="evidence" value="ECO:0007669"/>
    <property type="project" value="InterPro"/>
</dbReference>
<dbReference type="InterPro" id="IPR011708">
    <property type="entry name" value="DNA_pol3_alpha_NTPase_dom"/>
</dbReference>
<accession>B3VMA3</accession>
<dbReference type="Gene3D" id="3.20.20.140">
    <property type="entry name" value="Metal-dependent hydrolases"/>
    <property type="match status" value="1"/>
</dbReference>
<evidence type="ECO:0000256" key="2">
    <source>
        <dbReference type="ARBA" id="ARBA00022695"/>
    </source>
</evidence>
<evidence type="ECO:0000256" key="4">
    <source>
        <dbReference type="ARBA" id="ARBA00022932"/>
    </source>
</evidence>
<dbReference type="InterPro" id="IPR010994">
    <property type="entry name" value="RuvA_2-like"/>
</dbReference>
<dbReference type="RefSeq" id="YP_002003434.1">
    <property type="nucleotide sequence ID" value="NC_011039.1"/>
</dbReference>
<dbReference type="GO" id="GO:0003887">
    <property type="term" value="F:DNA-directed DNA polymerase activity"/>
    <property type="evidence" value="ECO:0007669"/>
    <property type="project" value="UniProtKB-KW"/>
</dbReference>
<dbReference type="InterPro" id="IPR004013">
    <property type="entry name" value="PHP_dom"/>
</dbReference>